<accession>X1D1Q5</accession>
<evidence type="ECO:0000313" key="1">
    <source>
        <dbReference type="EMBL" id="GAH02185.1"/>
    </source>
</evidence>
<proteinExistence type="predicted"/>
<protein>
    <submittedName>
        <fullName evidence="1">Uncharacterized protein</fullName>
    </submittedName>
</protein>
<dbReference type="AlphaFoldDB" id="X1D1Q5"/>
<comment type="caution">
    <text evidence="1">The sequence shown here is derived from an EMBL/GenBank/DDBJ whole genome shotgun (WGS) entry which is preliminary data.</text>
</comment>
<feature type="non-terminal residue" evidence="1">
    <location>
        <position position="1"/>
    </location>
</feature>
<dbReference type="EMBL" id="BART01021596">
    <property type="protein sequence ID" value="GAH02185.1"/>
    <property type="molecule type" value="Genomic_DNA"/>
</dbReference>
<organism evidence="1">
    <name type="scientific">marine sediment metagenome</name>
    <dbReference type="NCBI Taxonomy" id="412755"/>
    <lineage>
        <taxon>unclassified sequences</taxon>
        <taxon>metagenomes</taxon>
        <taxon>ecological metagenomes</taxon>
    </lineage>
</organism>
<gene>
    <name evidence="1" type="ORF">S01H4_39787</name>
</gene>
<name>X1D1Q5_9ZZZZ</name>
<reference evidence="1" key="1">
    <citation type="journal article" date="2014" name="Front. Microbiol.">
        <title>High frequency of phylogenetically diverse reductive dehalogenase-homologous genes in deep subseafloor sedimentary metagenomes.</title>
        <authorList>
            <person name="Kawai M."/>
            <person name="Futagami T."/>
            <person name="Toyoda A."/>
            <person name="Takaki Y."/>
            <person name="Nishi S."/>
            <person name="Hori S."/>
            <person name="Arai W."/>
            <person name="Tsubouchi T."/>
            <person name="Morono Y."/>
            <person name="Uchiyama I."/>
            <person name="Ito T."/>
            <person name="Fujiyama A."/>
            <person name="Inagaki F."/>
            <person name="Takami H."/>
        </authorList>
    </citation>
    <scope>NUCLEOTIDE SEQUENCE</scope>
    <source>
        <strain evidence="1">Expedition CK06-06</strain>
    </source>
</reference>
<sequence length="153" mass="16095">LQSAGAGNLPIYRALFNLLTTQGDLWVRGVANPERLAAGADGIPLIGKGAGVLPAYGQVKRAGIEDNIINNAKIDKSLTSGNHTLDNSGDTWAVPAGIYMCSGSTGYHFDINSGGWKEGASFEEGGFVISDGINMRFKSTSVPAVTVYYLKLD</sequence>